<feature type="repeat" description="NHL" evidence="2">
    <location>
        <begin position="671"/>
        <end position="710"/>
    </location>
</feature>
<accession>A0A922IA39</accession>
<dbReference type="PROSITE" id="PS51125">
    <property type="entry name" value="NHL"/>
    <property type="match status" value="4"/>
</dbReference>
<organism evidence="4 5">
    <name type="scientific">Dermatophagoides farinae</name>
    <name type="common">American house dust mite</name>
    <dbReference type="NCBI Taxonomy" id="6954"/>
    <lineage>
        <taxon>Eukaryota</taxon>
        <taxon>Metazoa</taxon>
        <taxon>Ecdysozoa</taxon>
        <taxon>Arthropoda</taxon>
        <taxon>Chelicerata</taxon>
        <taxon>Arachnida</taxon>
        <taxon>Acari</taxon>
        <taxon>Acariformes</taxon>
        <taxon>Sarcoptiformes</taxon>
        <taxon>Astigmata</taxon>
        <taxon>Psoroptidia</taxon>
        <taxon>Analgoidea</taxon>
        <taxon>Pyroglyphidae</taxon>
        <taxon>Dermatophagoidinae</taxon>
        <taxon>Dermatophagoides</taxon>
    </lineage>
</organism>
<dbReference type="InterPro" id="IPR001258">
    <property type="entry name" value="NHL_repeat"/>
</dbReference>
<gene>
    <name evidence="4" type="ORF">DERF_002178</name>
</gene>
<protein>
    <submittedName>
        <fullName evidence="4">Uncharacterized protein</fullName>
    </submittedName>
</protein>
<comment type="caution">
    <text evidence="4">The sequence shown here is derived from an EMBL/GenBank/DDBJ whole genome shotgun (WGS) entry which is preliminary data.</text>
</comment>
<dbReference type="Gene3D" id="2.120.10.30">
    <property type="entry name" value="TolB, C-terminal domain"/>
    <property type="match status" value="1"/>
</dbReference>
<dbReference type="PANTHER" id="PTHR24104">
    <property type="entry name" value="E3 UBIQUITIN-PROTEIN LIGASE NHLRC1-RELATED"/>
    <property type="match status" value="1"/>
</dbReference>
<feature type="repeat" description="NHL" evidence="2">
    <location>
        <begin position="539"/>
        <end position="581"/>
    </location>
</feature>
<reference evidence="4" key="2">
    <citation type="journal article" date="2022" name="Res Sq">
        <title>Comparative Genomics Reveals Insights into the Divergent Evolution of Astigmatic Mites and Household Pest Adaptations.</title>
        <authorList>
            <person name="Xiong Q."/>
            <person name="Wan A.T.-Y."/>
            <person name="Liu X.-Y."/>
            <person name="Fung C.S.-H."/>
            <person name="Xiao X."/>
            <person name="Malainual N."/>
            <person name="Hou J."/>
            <person name="Wang L."/>
            <person name="Wang M."/>
            <person name="Yang K."/>
            <person name="Cui Y."/>
            <person name="Leung E."/>
            <person name="Nong W."/>
            <person name="Shin S.-K."/>
            <person name="Au S."/>
            <person name="Jeong K.Y."/>
            <person name="Chew F.T."/>
            <person name="Hui J."/>
            <person name="Leung T.F."/>
            <person name="Tungtrongchitr A."/>
            <person name="Zhong N."/>
            <person name="Liu Z."/>
            <person name="Tsui S."/>
        </authorList>
    </citation>
    <scope>NUCLEOTIDE SEQUENCE</scope>
    <source>
        <strain evidence="4">Derf</strain>
        <tissue evidence="4">Whole organism</tissue>
    </source>
</reference>
<sequence>MAASFFDSNIDYPPLDTNGNNLKYSSSINDEKTMINHRSTPTTSISTTTTTTTIMMNGGSSTAPISNVDHPISNGLNFSGSNSISHHHQIFNSNHHHLKLDNDPFHSLSSTMDQKFSQISLNSDNCDLNGNRRSPTSNPISSSSSSAFFTVQKTNVEDNHHFFFDSTLDNNNPNHIHQKSNNNGWNIEFIRQSLRSKLATTKRLQQEIQNNYDDSYSNYRSFIIQCRSQLDAIMQNIDGELNQYFKTRMMELNIQKTKIEDIVHKLDEQSNLFNIQDANTNKLSDINCEDIFDSDFLQNVQNILESSIDSSLIDSIRIPNIDVQTIDRFIRALIFPMNRQQQHQQQQPILFNNTDSFLSTIDSHFDAFQSQPLSTQDDNFAKFSDHQHSSQQQSVMLAPWSSQQPTNNNLHTQQHNSTKNTSLVPSVHQSTSHFQHLIQPSFDFQQQQQQQQRTQINPSSSFMDTKNQFFLGNINDEFPALTSYINDHHHQQQQTFNGSIHPSQTHQSINDLNILNQKQAITKSLQPRIRRERISYYLKFGEQGAQDGQFAEPSGVAVNLANDEIYIADANNHRVQVFDKWGKFKFHFGEGKLKFPNRVALSRNTGEIVVSERPPVHQIQVYSKNGIFQCKFGAKHLRHPRGLAVDHQNRVVVVECKVMRVFAFSLQGVLLHSFDCSERIQFPNAVAVSRSDEIFISDNRNHCVKVFNFNGDFLRQIGGQGITNYPIGVCLNEAFDQLLVVDNYNNLNVTLFRLDGHLIGAYESSGKHQQCLDVALFGDHSIVVTSKDLQVYFYRLKEYIQQQQSNINQKRSTSVNNNNLQGSFVVSGTGTHNRISGPNLPPPSSSTSSSATSGTHIKNGGNNLNNNVQRTHPHHHHHHH</sequence>
<evidence type="ECO:0000256" key="3">
    <source>
        <dbReference type="SAM" id="MobiDB-lite"/>
    </source>
</evidence>
<feature type="region of interest" description="Disordered" evidence="3">
    <location>
        <begin position="806"/>
        <end position="880"/>
    </location>
</feature>
<evidence type="ECO:0000256" key="1">
    <source>
        <dbReference type="ARBA" id="ARBA00022737"/>
    </source>
</evidence>
<feature type="compositionally biased region" description="Polar residues" evidence="3">
    <location>
        <begin position="806"/>
        <end position="836"/>
    </location>
</feature>
<dbReference type="SUPFAM" id="SSF101898">
    <property type="entry name" value="NHL repeat"/>
    <property type="match status" value="1"/>
</dbReference>
<name>A0A922IA39_DERFA</name>
<dbReference type="Proteomes" id="UP000790347">
    <property type="component" value="Unassembled WGS sequence"/>
</dbReference>
<dbReference type="AlphaFoldDB" id="A0A922IA39"/>
<feature type="compositionally biased region" description="Polar residues" evidence="3">
    <location>
        <begin position="400"/>
        <end position="424"/>
    </location>
</feature>
<keyword evidence="1" id="KW-0677">Repeat</keyword>
<evidence type="ECO:0000313" key="4">
    <source>
        <dbReference type="EMBL" id="KAH9528217.1"/>
    </source>
</evidence>
<dbReference type="OrthoDB" id="342730at2759"/>
<feature type="repeat" description="NHL" evidence="2">
    <location>
        <begin position="626"/>
        <end position="667"/>
    </location>
</feature>
<dbReference type="EMBL" id="ASGP02000001">
    <property type="protein sequence ID" value="KAH9528217.1"/>
    <property type="molecule type" value="Genomic_DNA"/>
</dbReference>
<feature type="region of interest" description="Disordered" evidence="3">
    <location>
        <begin position="125"/>
        <end position="145"/>
    </location>
</feature>
<feature type="compositionally biased region" description="Basic and acidic residues" evidence="3">
    <location>
        <begin position="379"/>
        <end position="388"/>
    </location>
</feature>
<dbReference type="Pfam" id="PF01436">
    <property type="entry name" value="NHL"/>
    <property type="match status" value="2"/>
</dbReference>
<feature type="compositionally biased region" description="Low complexity" evidence="3">
    <location>
        <begin position="845"/>
        <end position="867"/>
    </location>
</feature>
<feature type="region of interest" description="Disordered" evidence="3">
    <location>
        <begin position="376"/>
        <end position="424"/>
    </location>
</feature>
<feature type="compositionally biased region" description="Basic residues" evidence="3">
    <location>
        <begin position="871"/>
        <end position="880"/>
    </location>
</feature>
<evidence type="ECO:0000256" key="2">
    <source>
        <dbReference type="PROSITE-ProRule" id="PRU00504"/>
    </source>
</evidence>
<reference evidence="4" key="1">
    <citation type="submission" date="2013-05" db="EMBL/GenBank/DDBJ databases">
        <authorList>
            <person name="Yim A.K.Y."/>
            <person name="Chan T.F."/>
            <person name="Ji K.M."/>
            <person name="Liu X.Y."/>
            <person name="Zhou J.W."/>
            <person name="Li R.Q."/>
            <person name="Yang K.Y."/>
            <person name="Li J."/>
            <person name="Li M."/>
            <person name="Law P.T.W."/>
            <person name="Wu Y.L."/>
            <person name="Cai Z.L."/>
            <person name="Qin H."/>
            <person name="Bao Y."/>
            <person name="Leung R.K.K."/>
            <person name="Ng P.K.S."/>
            <person name="Zou J."/>
            <person name="Zhong X.J."/>
            <person name="Ran P.X."/>
            <person name="Zhong N.S."/>
            <person name="Liu Z.G."/>
            <person name="Tsui S.K.W."/>
        </authorList>
    </citation>
    <scope>NUCLEOTIDE SEQUENCE</scope>
    <source>
        <strain evidence="4">Derf</strain>
        <tissue evidence="4">Whole organism</tissue>
    </source>
</reference>
<feature type="compositionally biased region" description="Low complexity" evidence="3">
    <location>
        <begin position="131"/>
        <end position="145"/>
    </location>
</feature>
<evidence type="ECO:0000313" key="5">
    <source>
        <dbReference type="Proteomes" id="UP000790347"/>
    </source>
</evidence>
<dbReference type="PANTHER" id="PTHR24104:SF41">
    <property type="entry name" value="BRAIN TUMOR PROTEIN"/>
    <property type="match status" value="1"/>
</dbReference>
<dbReference type="GO" id="GO:0000209">
    <property type="term" value="P:protein polyubiquitination"/>
    <property type="evidence" value="ECO:0007669"/>
    <property type="project" value="TreeGrafter"/>
</dbReference>
<keyword evidence="5" id="KW-1185">Reference proteome</keyword>
<proteinExistence type="predicted"/>
<dbReference type="InterPro" id="IPR011042">
    <property type="entry name" value="6-blade_b-propeller_TolB-like"/>
</dbReference>
<dbReference type="GO" id="GO:0061630">
    <property type="term" value="F:ubiquitin protein ligase activity"/>
    <property type="evidence" value="ECO:0007669"/>
    <property type="project" value="TreeGrafter"/>
</dbReference>
<feature type="repeat" description="NHL" evidence="2">
    <location>
        <begin position="582"/>
        <end position="625"/>
    </location>
</feature>
<dbReference type="GO" id="GO:0043161">
    <property type="term" value="P:proteasome-mediated ubiquitin-dependent protein catabolic process"/>
    <property type="evidence" value="ECO:0007669"/>
    <property type="project" value="TreeGrafter"/>
</dbReference>
<dbReference type="InterPro" id="IPR050952">
    <property type="entry name" value="TRIM-NHL_E3_ligases"/>
</dbReference>